<proteinExistence type="predicted"/>
<feature type="transmembrane region" description="Helical" evidence="5">
    <location>
        <begin position="152"/>
        <end position="170"/>
    </location>
</feature>
<name>A0A4R3KCW5_9FIRM</name>
<feature type="transmembrane region" description="Helical" evidence="5">
    <location>
        <begin position="196"/>
        <end position="212"/>
    </location>
</feature>
<keyword evidence="2 5" id="KW-0812">Transmembrane</keyword>
<evidence type="ECO:0000256" key="2">
    <source>
        <dbReference type="ARBA" id="ARBA00022692"/>
    </source>
</evidence>
<feature type="domain" description="O-antigen ligase-related" evidence="6">
    <location>
        <begin position="180"/>
        <end position="336"/>
    </location>
</feature>
<accession>A0A4R3KCW5</accession>
<feature type="transmembrane region" description="Helical" evidence="5">
    <location>
        <begin position="320"/>
        <end position="345"/>
    </location>
</feature>
<feature type="transmembrane region" description="Helical" evidence="5">
    <location>
        <begin position="175"/>
        <end position="190"/>
    </location>
</feature>
<dbReference type="EMBL" id="SMAA01000003">
    <property type="protein sequence ID" value="TCS80833.1"/>
    <property type="molecule type" value="Genomic_DNA"/>
</dbReference>
<keyword evidence="4 5" id="KW-0472">Membrane</keyword>
<dbReference type="GO" id="GO:0016020">
    <property type="term" value="C:membrane"/>
    <property type="evidence" value="ECO:0007669"/>
    <property type="project" value="UniProtKB-SubCell"/>
</dbReference>
<dbReference type="Pfam" id="PF04932">
    <property type="entry name" value="Wzy_C"/>
    <property type="match status" value="1"/>
</dbReference>
<evidence type="ECO:0000256" key="1">
    <source>
        <dbReference type="ARBA" id="ARBA00004141"/>
    </source>
</evidence>
<reference evidence="7 8" key="1">
    <citation type="submission" date="2019-03" db="EMBL/GenBank/DDBJ databases">
        <title>Genomic Encyclopedia of Type Strains, Phase IV (KMG-IV): sequencing the most valuable type-strain genomes for metagenomic binning, comparative biology and taxonomic classification.</title>
        <authorList>
            <person name="Goeker M."/>
        </authorList>
    </citation>
    <scope>NUCLEOTIDE SEQUENCE [LARGE SCALE GENOMIC DNA]</scope>
    <source>
        <strain evidence="7 8">DSM 20467</strain>
    </source>
</reference>
<dbReference type="OrthoDB" id="9806320at2"/>
<feature type="transmembrane region" description="Helical" evidence="5">
    <location>
        <begin position="7"/>
        <end position="25"/>
    </location>
</feature>
<feature type="transmembrane region" description="Helical" evidence="5">
    <location>
        <begin position="60"/>
        <end position="79"/>
    </location>
</feature>
<evidence type="ECO:0000256" key="4">
    <source>
        <dbReference type="ARBA" id="ARBA00023136"/>
    </source>
</evidence>
<feature type="transmembrane region" description="Helical" evidence="5">
    <location>
        <begin position="31"/>
        <end position="48"/>
    </location>
</feature>
<keyword evidence="3 5" id="KW-1133">Transmembrane helix</keyword>
<evidence type="ECO:0000256" key="5">
    <source>
        <dbReference type="SAM" id="Phobius"/>
    </source>
</evidence>
<dbReference type="RefSeq" id="WP_132547471.1">
    <property type="nucleotide sequence ID" value="NZ_SMAA01000003.1"/>
</dbReference>
<dbReference type="AlphaFoldDB" id="A0A4R3KCW5"/>
<protein>
    <submittedName>
        <fullName evidence="7">O-antigen ligase</fullName>
    </submittedName>
</protein>
<keyword evidence="8" id="KW-1185">Reference proteome</keyword>
<evidence type="ECO:0000256" key="3">
    <source>
        <dbReference type="ARBA" id="ARBA00022989"/>
    </source>
</evidence>
<feature type="transmembrane region" description="Helical" evidence="5">
    <location>
        <begin position="219"/>
        <end position="237"/>
    </location>
</feature>
<gene>
    <name evidence="7" type="ORF">EDC37_1032</name>
</gene>
<evidence type="ECO:0000313" key="7">
    <source>
        <dbReference type="EMBL" id="TCS80833.1"/>
    </source>
</evidence>
<feature type="transmembrane region" description="Helical" evidence="5">
    <location>
        <begin position="85"/>
        <end position="107"/>
    </location>
</feature>
<comment type="subcellular location">
    <subcellularLocation>
        <location evidence="1">Membrane</location>
        <topology evidence="1">Multi-pass membrane protein</topology>
    </subcellularLocation>
</comment>
<evidence type="ECO:0000259" key="6">
    <source>
        <dbReference type="Pfam" id="PF04932"/>
    </source>
</evidence>
<dbReference type="InterPro" id="IPR007016">
    <property type="entry name" value="O-antigen_ligase-rel_domated"/>
</dbReference>
<dbReference type="Proteomes" id="UP000295188">
    <property type="component" value="Unassembled WGS sequence"/>
</dbReference>
<feature type="transmembrane region" description="Helical" evidence="5">
    <location>
        <begin position="357"/>
        <end position="374"/>
    </location>
</feature>
<dbReference type="PANTHER" id="PTHR37422">
    <property type="entry name" value="TEICHURONIC ACID BIOSYNTHESIS PROTEIN TUAE"/>
    <property type="match status" value="1"/>
</dbReference>
<dbReference type="InterPro" id="IPR051533">
    <property type="entry name" value="WaaL-like"/>
</dbReference>
<sequence>MLNIKQYNYLETTIVICIAIFSLLFFVNTKVADVFIRISFVLLLINILKQKSFIFKWTLYKYYLIPLIVFYLCTFVLLFCDGVFYKSILLYEAWVKMLIPFLVMIFFTPNKNTLLILFSILLCSFFIYDLSTIYYYFVENVYRAGGLNNDMIGFAVILLLHVPILFVLCIKKSNKLYPILLFIALLAAFANATRMAWFIIMIDFILLVFIMIKKWQKKLLLLILFCGLITSLYNFNIQVNTQINNLFNNTNVSTRGHYYYLRDGYRLFLNNPYTGVGLSNFPSAILEQNLISNEAQENLKNDLSIKINGTRSIIHAHNDLVMFLAQFGIIGGLVYIFLYGSILFLTFRNWYSRKKSIDLCMFFITLNFLLHGLIDYHFINLHPVTIYFFLLGFYLKYKDINDDISLNAPVIKKKYIISVWCVILFIILLRIGSRYLTTIT</sequence>
<keyword evidence="7" id="KW-0436">Ligase</keyword>
<dbReference type="PANTHER" id="PTHR37422:SF13">
    <property type="entry name" value="LIPOPOLYSACCHARIDE BIOSYNTHESIS PROTEIN PA4999-RELATED"/>
    <property type="match status" value="1"/>
</dbReference>
<feature type="transmembrane region" description="Helical" evidence="5">
    <location>
        <begin position="114"/>
        <end position="137"/>
    </location>
</feature>
<comment type="caution">
    <text evidence="7">The sequence shown here is derived from an EMBL/GenBank/DDBJ whole genome shotgun (WGS) entry which is preliminary data.</text>
</comment>
<organism evidence="7 8">
    <name type="scientific">Pectinatus cerevisiiphilus</name>
    <dbReference type="NCBI Taxonomy" id="86956"/>
    <lineage>
        <taxon>Bacteria</taxon>
        <taxon>Bacillati</taxon>
        <taxon>Bacillota</taxon>
        <taxon>Negativicutes</taxon>
        <taxon>Selenomonadales</taxon>
        <taxon>Selenomonadaceae</taxon>
        <taxon>Pectinatus</taxon>
    </lineage>
</organism>
<feature type="transmembrane region" description="Helical" evidence="5">
    <location>
        <begin position="380"/>
        <end position="397"/>
    </location>
</feature>
<dbReference type="GO" id="GO:0016874">
    <property type="term" value="F:ligase activity"/>
    <property type="evidence" value="ECO:0007669"/>
    <property type="project" value="UniProtKB-KW"/>
</dbReference>
<evidence type="ECO:0000313" key="8">
    <source>
        <dbReference type="Proteomes" id="UP000295188"/>
    </source>
</evidence>
<feature type="transmembrane region" description="Helical" evidence="5">
    <location>
        <begin position="417"/>
        <end position="436"/>
    </location>
</feature>